<gene>
    <name evidence="1" type="ORF">J2S44_007847</name>
</gene>
<evidence type="ECO:0008006" key="3">
    <source>
        <dbReference type="Google" id="ProtNLM"/>
    </source>
</evidence>
<name>A0AAE4CXK8_9ACTN</name>
<keyword evidence="2" id="KW-1185">Reference proteome</keyword>
<dbReference type="RefSeq" id="WP_310425069.1">
    <property type="nucleotide sequence ID" value="NZ_JAVDYC010000001.1"/>
</dbReference>
<proteinExistence type="predicted"/>
<evidence type="ECO:0000313" key="1">
    <source>
        <dbReference type="EMBL" id="MDR7327597.1"/>
    </source>
</evidence>
<dbReference type="AlphaFoldDB" id="A0AAE4CXK8"/>
<protein>
    <recommendedName>
        <fullName evidence="3">DUF4303 domain-containing protein</fullName>
    </recommendedName>
</protein>
<dbReference type="EMBL" id="JAVDYC010000001">
    <property type="protein sequence ID" value="MDR7327597.1"/>
    <property type="molecule type" value="Genomic_DNA"/>
</dbReference>
<organism evidence="1 2">
    <name type="scientific">Catenuloplanes niger</name>
    <dbReference type="NCBI Taxonomy" id="587534"/>
    <lineage>
        <taxon>Bacteria</taxon>
        <taxon>Bacillati</taxon>
        <taxon>Actinomycetota</taxon>
        <taxon>Actinomycetes</taxon>
        <taxon>Micromonosporales</taxon>
        <taxon>Micromonosporaceae</taxon>
        <taxon>Catenuloplanes</taxon>
    </lineage>
</organism>
<dbReference type="Proteomes" id="UP001183629">
    <property type="component" value="Unassembled WGS sequence"/>
</dbReference>
<comment type="caution">
    <text evidence="1">The sequence shown here is derived from an EMBL/GenBank/DDBJ whole genome shotgun (WGS) entry which is preliminary data.</text>
</comment>
<evidence type="ECO:0000313" key="2">
    <source>
        <dbReference type="Proteomes" id="UP001183629"/>
    </source>
</evidence>
<reference evidence="1 2" key="1">
    <citation type="submission" date="2023-07" db="EMBL/GenBank/DDBJ databases">
        <title>Sequencing the genomes of 1000 actinobacteria strains.</title>
        <authorList>
            <person name="Klenk H.-P."/>
        </authorList>
    </citation>
    <scope>NUCLEOTIDE SEQUENCE [LARGE SCALE GENOMIC DNA]</scope>
    <source>
        <strain evidence="1 2">DSM 44711</strain>
    </source>
</reference>
<accession>A0AAE4CXK8</accession>
<sequence>MDWNAFEAAWHEQGCRALATLATAHPDERVYAAAFHLFYGDGVQILPPALAANAESAVDDADGCSTRFAAPEWRWPVLDAATEAMRPWYHRLTDEFLAAARTDAEQLTAMAALEAAHDTAMAAVCRAITTSVRQDGVHPLLPPDFVVLVLEPQRDDQAGLLRASVDPHILATVPALTDFLAEIE</sequence>